<dbReference type="Gene3D" id="3.90.25.10">
    <property type="entry name" value="UDP-galactose 4-epimerase, domain 1"/>
    <property type="match status" value="1"/>
</dbReference>
<dbReference type="RefSeq" id="WP_132320872.1">
    <property type="nucleotide sequence ID" value="NZ_FWZT01000010.1"/>
</dbReference>
<dbReference type="Pfam" id="PF01370">
    <property type="entry name" value="Epimerase"/>
    <property type="match status" value="1"/>
</dbReference>
<evidence type="ECO:0000256" key="2">
    <source>
        <dbReference type="ARBA" id="ARBA00001911"/>
    </source>
</evidence>
<evidence type="ECO:0000313" key="12">
    <source>
        <dbReference type="EMBL" id="SMF34017.1"/>
    </source>
</evidence>
<proteinExistence type="inferred from homology"/>
<dbReference type="GO" id="GO:0003978">
    <property type="term" value="F:UDP-glucose 4-epimerase activity"/>
    <property type="evidence" value="ECO:0007669"/>
    <property type="project" value="UniProtKB-UniRule"/>
</dbReference>
<dbReference type="EC" id="5.1.3.2" evidence="5 10"/>
<feature type="domain" description="NAD-dependent epimerase/dehydratase" evidence="11">
    <location>
        <begin position="4"/>
        <end position="239"/>
    </location>
</feature>
<gene>
    <name evidence="12" type="ORF">SAMN06296036_110121</name>
</gene>
<dbReference type="AlphaFoldDB" id="A0A1Y6C2U2"/>
<reference evidence="13" key="1">
    <citation type="submission" date="2017-04" db="EMBL/GenBank/DDBJ databases">
        <authorList>
            <person name="Varghese N."/>
            <person name="Submissions S."/>
        </authorList>
    </citation>
    <scope>NUCLEOTIDE SEQUENCE [LARGE SCALE GENOMIC DNA]</scope>
    <source>
        <strain evidence="13">RKEM611</strain>
    </source>
</reference>
<accession>A0A1Y6C2U2</accession>
<protein>
    <recommendedName>
        <fullName evidence="6 10">UDP-glucose 4-epimerase</fullName>
        <ecNumber evidence="5 10">5.1.3.2</ecNumber>
    </recommendedName>
</protein>
<evidence type="ECO:0000256" key="4">
    <source>
        <dbReference type="ARBA" id="ARBA00007637"/>
    </source>
</evidence>
<dbReference type="NCBIfam" id="TIGR01179">
    <property type="entry name" value="galE"/>
    <property type="match status" value="1"/>
</dbReference>
<name>A0A1Y6C2U2_9BACT</name>
<comment type="pathway">
    <text evidence="3 10">Carbohydrate metabolism; galactose metabolism.</text>
</comment>
<organism evidence="12 13">
    <name type="scientific">Pseudobacteriovorax antillogorgiicola</name>
    <dbReference type="NCBI Taxonomy" id="1513793"/>
    <lineage>
        <taxon>Bacteria</taxon>
        <taxon>Pseudomonadati</taxon>
        <taxon>Bdellovibrionota</taxon>
        <taxon>Oligoflexia</taxon>
        <taxon>Oligoflexales</taxon>
        <taxon>Pseudobacteriovoracaceae</taxon>
        <taxon>Pseudobacteriovorax</taxon>
    </lineage>
</organism>
<dbReference type="UniPathway" id="UPA00214"/>
<dbReference type="Gene3D" id="3.40.50.720">
    <property type="entry name" value="NAD(P)-binding Rossmann-like Domain"/>
    <property type="match status" value="1"/>
</dbReference>
<evidence type="ECO:0000256" key="6">
    <source>
        <dbReference type="ARBA" id="ARBA00018569"/>
    </source>
</evidence>
<dbReference type="Proteomes" id="UP000192907">
    <property type="component" value="Unassembled WGS sequence"/>
</dbReference>
<keyword evidence="9 10" id="KW-0119">Carbohydrate metabolism</keyword>
<dbReference type="SUPFAM" id="SSF51735">
    <property type="entry name" value="NAD(P)-binding Rossmann-fold domains"/>
    <property type="match status" value="1"/>
</dbReference>
<keyword evidence="8 10" id="KW-0413">Isomerase</keyword>
<dbReference type="PANTHER" id="PTHR43725:SF53">
    <property type="entry name" value="UDP-ARABINOSE 4-EPIMERASE 1"/>
    <property type="match status" value="1"/>
</dbReference>
<dbReference type="InterPro" id="IPR036291">
    <property type="entry name" value="NAD(P)-bd_dom_sf"/>
</dbReference>
<evidence type="ECO:0000256" key="5">
    <source>
        <dbReference type="ARBA" id="ARBA00013189"/>
    </source>
</evidence>
<evidence type="ECO:0000256" key="1">
    <source>
        <dbReference type="ARBA" id="ARBA00000083"/>
    </source>
</evidence>
<evidence type="ECO:0000256" key="10">
    <source>
        <dbReference type="RuleBase" id="RU366046"/>
    </source>
</evidence>
<evidence type="ECO:0000259" key="11">
    <source>
        <dbReference type="Pfam" id="PF01370"/>
    </source>
</evidence>
<comment type="cofactor">
    <cofactor evidence="2 10">
        <name>NAD(+)</name>
        <dbReference type="ChEBI" id="CHEBI:57540"/>
    </cofactor>
</comment>
<evidence type="ECO:0000256" key="7">
    <source>
        <dbReference type="ARBA" id="ARBA00023027"/>
    </source>
</evidence>
<comment type="catalytic activity">
    <reaction evidence="1 10">
        <text>UDP-alpha-D-glucose = UDP-alpha-D-galactose</text>
        <dbReference type="Rhea" id="RHEA:22168"/>
        <dbReference type="ChEBI" id="CHEBI:58885"/>
        <dbReference type="ChEBI" id="CHEBI:66914"/>
        <dbReference type="EC" id="5.1.3.2"/>
    </reaction>
</comment>
<dbReference type="OrthoDB" id="9803010at2"/>
<keyword evidence="7 10" id="KW-0520">NAD</keyword>
<evidence type="ECO:0000256" key="9">
    <source>
        <dbReference type="ARBA" id="ARBA00023277"/>
    </source>
</evidence>
<evidence type="ECO:0000256" key="8">
    <source>
        <dbReference type="ARBA" id="ARBA00023235"/>
    </source>
</evidence>
<comment type="subunit">
    <text evidence="10">Homodimer.</text>
</comment>
<evidence type="ECO:0000256" key="3">
    <source>
        <dbReference type="ARBA" id="ARBA00004947"/>
    </source>
</evidence>
<dbReference type="CDD" id="cd05247">
    <property type="entry name" value="UDP_G4E_1_SDR_e"/>
    <property type="match status" value="1"/>
</dbReference>
<comment type="similarity">
    <text evidence="4 10">Belongs to the NAD(P)-dependent epimerase/dehydratase family.</text>
</comment>
<dbReference type="InterPro" id="IPR001509">
    <property type="entry name" value="Epimerase_deHydtase"/>
</dbReference>
<dbReference type="GO" id="GO:0006012">
    <property type="term" value="P:galactose metabolic process"/>
    <property type="evidence" value="ECO:0007669"/>
    <property type="project" value="UniProtKB-UniPathway"/>
</dbReference>
<dbReference type="STRING" id="1513793.SAMN06296036_110121"/>
<dbReference type="EMBL" id="FWZT01000010">
    <property type="protein sequence ID" value="SMF34017.1"/>
    <property type="molecule type" value="Genomic_DNA"/>
</dbReference>
<evidence type="ECO:0000313" key="13">
    <source>
        <dbReference type="Proteomes" id="UP000192907"/>
    </source>
</evidence>
<dbReference type="PANTHER" id="PTHR43725">
    <property type="entry name" value="UDP-GLUCOSE 4-EPIMERASE"/>
    <property type="match status" value="1"/>
</dbReference>
<sequence length="329" mass="36370">MKFLVIGGAGYIGSHFIYEAIEQGYQCIALDNLSEGHRQALHPDCDFVEGDLLDLQLLKKVIVDVNPDAVFHFAAYALVGESVSDPSKYYRNNVEGVRTLLEAMREQCPQTPLVFSSTCAVFGVPESLPMKENDPKKPISPYGRSKLMAEYLIEDYANAYGIKGMALRYFNACGAHESARIGEAHRCETHLIPNVIKSTLGGKPLVIFGDVFDTPDGTCVRDYIHVKDLAIAHIKAAEILIKKPKGFYDVYQLGTGQGYSNLEIVKTIEKVVGRPVEFSYGDPRPGDPPALYTAVEKAREGLGFEAQYSSLDYIIRTAIAWHEAHPDGF</sequence>
<dbReference type="InterPro" id="IPR005886">
    <property type="entry name" value="UDP_G4E"/>
</dbReference>
<keyword evidence="13" id="KW-1185">Reference proteome</keyword>